<dbReference type="InterPro" id="IPR036457">
    <property type="entry name" value="PPM-type-like_dom_sf"/>
</dbReference>
<name>A0ABP9I0U4_9ACTN</name>
<evidence type="ECO:0000313" key="2">
    <source>
        <dbReference type="EMBL" id="GAA4983504.1"/>
    </source>
</evidence>
<dbReference type="SUPFAM" id="SSF81606">
    <property type="entry name" value="PP2C-like"/>
    <property type="match status" value="1"/>
</dbReference>
<evidence type="ECO:0000313" key="3">
    <source>
        <dbReference type="Proteomes" id="UP001500466"/>
    </source>
</evidence>
<dbReference type="EMBL" id="BAABHS010000026">
    <property type="protein sequence ID" value="GAA4983504.1"/>
    <property type="molecule type" value="Genomic_DNA"/>
</dbReference>
<dbReference type="Proteomes" id="UP001500466">
    <property type="component" value="Unassembled WGS sequence"/>
</dbReference>
<keyword evidence="3" id="KW-1185">Reference proteome</keyword>
<accession>A0ABP9I0U4</accession>
<sequence length="249" mass="26162">MEVTYATAPAPGRGNEDFVVAGERFVVVLDGATPVGESGCGHGVPWLVARLGMQLAVGIVSGVGEPLAAILAEAIEQVCGMHADSCDLGHPDSPSSTVTMLRWEGGTVDYLVLCDSPLVIEGGDGSLRTYVDDATAHLVSRTRDDVRKLRNRPGGFWVASTDPAAAEHALTGSVDAAEVRRVALMTDGLSRLVERYGWTWSRVLDVVETEGPGAAVRAVREAEVATVPGTFPGKPHDDATIALCRAFTP</sequence>
<comment type="caution">
    <text evidence="2">The sequence shown here is derived from an EMBL/GenBank/DDBJ whole genome shotgun (WGS) entry which is preliminary data.</text>
</comment>
<feature type="domain" description="PPM-type phosphatase" evidence="1">
    <location>
        <begin position="23"/>
        <end position="211"/>
    </location>
</feature>
<dbReference type="Gene3D" id="3.60.40.10">
    <property type="entry name" value="PPM-type phosphatase domain"/>
    <property type="match status" value="1"/>
</dbReference>
<evidence type="ECO:0000259" key="1">
    <source>
        <dbReference type="Pfam" id="PF13672"/>
    </source>
</evidence>
<proteinExistence type="predicted"/>
<gene>
    <name evidence="2" type="ORF">GCM10023205_61720</name>
</gene>
<dbReference type="Pfam" id="PF13672">
    <property type="entry name" value="PP2C_2"/>
    <property type="match status" value="1"/>
</dbReference>
<dbReference type="InterPro" id="IPR001932">
    <property type="entry name" value="PPM-type_phosphatase-like_dom"/>
</dbReference>
<organism evidence="2 3">
    <name type="scientific">Yinghuangia aomiensis</name>
    <dbReference type="NCBI Taxonomy" id="676205"/>
    <lineage>
        <taxon>Bacteria</taxon>
        <taxon>Bacillati</taxon>
        <taxon>Actinomycetota</taxon>
        <taxon>Actinomycetes</taxon>
        <taxon>Kitasatosporales</taxon>
        <taxon>Streptomycetaceae</taxon>
        <taxon>Yinghuangia</taxon>
    </lineage>
</organism>
<reference evidence="3" key="1">
    <citation type="journal article" date="2019" name="Int. J. Syst. Evol. Microbiol.">
        <title>The Global Catalogue of Microorganisms (GCM) 10K type strain sequencing project: providing services to taxonomists for standard genome sequencing and annotation.</title>
        <authorList>
            <consortium name="The Broad Institute Genomics Platform"/>
            <consortium name="The Broad Institute Genome Sequencing Center for Infectious Disease"/>
            <person name="Wu L."/>
            <person name="Ma J."/>
        </authorList>
    </citation>
    <scope>NUCLEOTIDE SEQUENCE [LARGE SCALE GENOMIC DNA]</scope>
    <source>
        <strain evidence="3">JCM 17986</strain>
    </source>
</reference>
<protein>
    <submittedName>
        <fullName evidence="2">Protein phosphatase 2C domain-containing protein</fullName>
    </submittedName>
</protein>
<dbReference type="RefSeq" id="WP_345679022.1">
    <property type="nucleotide sequence ID" value="NZ_BAABHS010000026.1"/>
</dbReference>